<dbReference type="GO" id="GO:0004356">
    <property type="term" value="F:glutamine synthetase activity"/>
    <property type="evidence" value="ECO:0007669"/>
    <property type="project" value="InterPro"/>
</dbReference>
<dbReference type="PROSITE" id="PS00180">
    <property type="entry name" value="GLNA_1"/>
    <property type="match status" value="1"/>
</dbReference>
<proteinExistence type="predicted"/>
<reference evidence="1" key="1">
    <citation type="journal article" date="2020" name="Nature">
        <title>Giant virus diversity and host interactions through global metagenomics.</title>
        <authorList>
            <person name="Schulz F."/>
            <person name="Roux S."/>
            <person name="Paez-Espino D."/>
            <person name="Jungbluth S."/>
            <person name="Walsh D.A."/>
            <person name="Denef V.J."/>
            <person name="McMahon K.D."/>
            <person name="Konstantinidis K.T."/>
            <person name="Eloe-Fadrosh E.A."/>
            <person name="Kyrpides N.C."/>
            <person name="Woyke T."/>
        </authorList>
    </citation>
    <scope>NUCLEOTIDE SEQUENCE</scope>
    <source>
        <strain evidence="1">GVMAG-S-3300011013-78</strain>
    </source>
</reference>
<dbReference type="InterPro" id="IPR027302">
    <property type="entry name" value="Gln_synth_N_conserv_site"/>
</dbReference>
<dbReference type="InterPro" id="IPR036651">
    <property type="entry name" value="Gln_synt_N_sf"/>
</dbReference>
<dbReference type="Gene3D" id="3.10.20.70">
    <property type="entry name" value="Glutamine synthetase, N-terminal domain"/>
    <property type="match status" value="1"/>
</dbReference>
<evidence type="ECO:0000313" key="1">
    <source>
        <dbReference type="EMBL" id="QHU16328.1"/>
    </source>
</evidence>
<accession>A0A6C0KJ38</accession>
<dbReference type="EMBL" id="MN740879">
    <property type="protein sequence ID" value="QHU16328.1"/>
    <property type="molecule type" value="Genomic_DNA"/>
</dbReference>
<protein>
    <submittedName>
        <fullName evidence="1">Uncharacterized protein</fullName>
    </submittedName>
</protein>
<dbReference type="AlphaFoldDB" id="A0A6C0KJ38"/>
<name>A0A6C0KJ38_9ZZZZ</name>
<organism evidence="1">
    <name type="scientific">viral metagenome</name>
    <dbReference type="NCBI Taxonomy" id="1070528"/>
    <lineage>
        <taxon>unclassified sequences</taxon>
        <taxon>metagenomes</taxon>
        <taxon>organismal metagenomes</taxon>
    </lineage>
</organism>
<sequence length="41" mass="4621">MFKGVKDIPLWNYDGSSTGQAECKNSELLLKPCALFILYNI</sequence>
<dbReference type="GO" id="GO:0006542">
    <property type="term" value="P:glutamine biosynthetic process"/>
    <property type="evidence" value="ECO:0007669"/>
    <property type="project" value="InterPro"/>
</dbReference>